<dbReference type="EMBL" id="CM042881">
    <property type="protein sequence ID" value="KAI4384379.1"/>
    <property type="molecule type" value="Genomic_DNA"/>
</dbReference>
<proteinExistence type="predicted"/>
<accession>A0ACB9S3F2</accession>
<keyword evidence="2" id="KW-1185">Reference proteome</keyword>
<evidence type="ECO:0000313" key="1">
    <source>
        <dbReference type="EMBL" id="KAI4384379.1"/>
    </source>
</evidence>
<gene>
    <name evidence="1" type="ORF">MLD38_002544</name>
</gene>
<sequence>MSVGGSLSAPANAARRGGDLAKCGGSGFDPEMGVYRSLNQLNMDERIPTAPELDIATFVFSFLERIDWPESRFAFIDASTDCRVPFKDFHRSVRSLAAGLYHALGVRKGDVVFVLAPNSIMYPTICLGVLYVGAVLTTANPLNTASEIAKQIADSGAKIAISAPEELPKLVQSGILTVLTRRTKDEDSTSVEELIECCDPVDLQTERPTQSDTAAILYSSGTTGVSKGVVLTHHNLISVVSLLGWSVRESASQDDTFLCFIPMFHIYGLAFFVLGLICSGITTVVMERFDLQAMIKAIRTHKVNNIAAVPPVILALVKYASHMKHDLPSLRRVGSGAAPLSKEISDKFRKEFPWVELAQGYGLTESSGAATFFSTGEEAKMHPRSCGRLLPEFSSKVVDPDTGSSLPPYKEGELWLKGPTIMKGYLGNEEATQVTLNAEGWLKTGDLCYIDGDGYVHVVDRMKELIKHNGYQVAPAELEAVLLSHPEILDSAVIPIEDAEAGQSPMAYVVKKGSSNLTEEQVIRFVTKHVAPYKKVRKVRFISTIPKSAAGKILRKELISQSQQQLASKL</sequence>
<comment type="caution">
    <text evidence="1">The sequence shown here is derived from an EMBL/GenBank/DDBJ whole genome shotgun (WGS) entry which is preliminary data.</text>
</comment>
<organism evidence="1 2">
    <name type="scientific">Melastoma candidum</name>
    <dbReference type="NCBI Taxonomy" id="119954"/>
    <lineage>
        <taxon>Eukaryota</taxon>
        <taxon>Viridiplantae</taxon>
        <taxon>Streptophyta</taxon>
        <taxon>Embryophyta</taxon>
        <taxon>Tracheophyta</taxon>
        <taxon>Spermatophyta</taxon>
        <taxon>Magnoliopsida</taxon>
        <taxon>eudicotyledons</taxon>
        <taxon>Gunneridae</taxon>
        <taxon>Pentapetalae</taxon>
        <taxon>rosids</taxon>
        <taxon>malvids</taxon>
        <taxon>Myrtales</taxon>
        <taxon>Melastomataceae</taxon>
        <taxon>Melastomatoideae</taxon>
        <taxon>Melastomateae</taxon>
        <taxon>Melastoma</taxon>
    </lineage>
</organism>
<reference evidence="2" key="1">
    <citation type="journal article" date="2023" name="Front. Plant Sci.">
        <title>Chromosomal-level genome assembly of Melastoma candidum provides insights into trichome evolution.</title>
        <authorList>
            <person name="Zhong Y."/>
            <person name="Wu W."/>
            <person name="Sun C."/>
            <person name="Zou P."/>
            <person name="Liu Y."/>
            <person name="Dai S."/>
            <person name="Zhou R."/>
        </authorList>
    </citation>
    <scope>NUCLEOTIDE SEQUENCE [LARGE SCALE GENOMIC DNA]</scope>
</reference>
<name>A0ACB9S3F2_9MYRT</name>
<protein>
    <submittedName>
        <fullName evidence="1">Uncharacterized protein</fullName>
    </submittedName>
</protein>
<evidence type="ECO:0000313" key="2">
    <source>
        <dbReference type="Proteomes" id="UP001057402"/>
    </source>
</evidence>
<dbReference type="Proteomes" id="UP001057402">
    <property type="component" value="Chromosome 2"/>
</dbReference>